<comment type="caution">
    <text evidence="1">The sequence shown here is derived from an EMBL/GenBank/DDBJ whole genome shotgun (WGS) entry which is preliminary data.</text>
</comment>
<reference evidence="1 2" key="1">
    <citation type="submission" date="2017-07" db="EMBL/GenBank/DDBJ databases">
        <title>Leptospira spp. isolated from tropical soils.</title>
        <authorList>
            <person name="Thibeaux R."/>
            <person name="Iraola G."/>
            <person name="Ferres I."/>
            <person name="Bierque E."/>
            <person name="Girault D."/>
            <person name="Soupe-Gilbert M.-E."/>
            <person name="Picardeau M."/>
            <person name="Goarant C."/>
        </authorList>
    </citation>
    <scope>NUCLEOTIDE SEQUENCE [LARGE SCALE GENOMIC DNA]</scope>
    <source>
        <strain evidence="1 2">FH2-B-A1</strain>
    </source>
</reference>
<evidence type="ECO:0000313" key="1">
    <source>
        <dbReference type="EMBL" id="PJZ84345.1"/>
    </source>
</evidence>
<organism evidence="1 2">
    <name type="scientific">Leptospira harrisiae</name>
    <dbReference type="NCBI Taxonomy" id="2023189"/>
    <lineage>
        <taxon>Bacteria</taxon>
        <taxon>Pseudomonadati</taxon>
        <taxon>Spirochaetota</taxon>
        <taxon>Spirochaetia</taxon>
        <taxon>Leptospirales</taxon>
        <taxon>Leptospiraceae</taxon>
        <taxon>Leptospira</taxon>
    </lineage>
</organism>
<accession>A0A2N0AJ57</accession>
<dbReference type="Proteomes" id="UP000232145">
    <property type="component" value="Unassembled WGS sequence"/>
</dbReference>
<sequence>MDENIVELNIAIGGISKELLDVQKALDAYREKQKRKEAIDEEAITFVNKAELVIEKAEKGELQLTADQIRRIKSNLAKILKRLQNKPL</sequence>
<name>A0A2N0AJ57_9LEPT</name>
<keyword evidence="2" id="KW-1185">Reference proteome</keyword>
<dbReference type="EMBL" id="NPDX01000002">
    <property type="protein sequence ID" value="PJZ84345.1"/>
    <property type="molecule type" value="Genomic_DNA"/>
</dbReference>
<dbReference type="AlphaFoldDB" id="A0A2N0AJ57"/>
<gene>
    <name evidence="1" type="ORF">CH364_09950</name>
</gene>
<dbReference type="RefSeq" id="WP_100743756.1">
    <property type="nucleotide sequence ID" value="NZ_NPDW01000002.1"/>
</dbReference>
<proteinExistence type="predicted"/>
<dbReference type="OrthoDB" id="342797at2"/>
<protein>
    <submittedName>
        <fullName evidence="1">Uncharacterized protein</fullName>
    </submittedName>
</protein>
<evidence type="ECO:0000313" key="2">
    <source>
        <dbReference type="Proteomes" id="UP000232145"/>
    </source>
</evidence>